<dbReference type="Proteomes" id="UP000008281">
    <property type="component" value="Unassembled WGS sequence"/>
</dbReference>
<dbReference type="InterPro" id="IPR014044">
    <property type="entry name" value="CAP_dom"/>
</dbReference>
<dbReference type="SMART" id="SM00198">
    <property type="entry name" value="SCP"/>
    <property type="match status" value="1"/>
</dbReference>
<dbReference type="Pfam" id="PF00188">
    <property type="entry name" value="CAP"/>
    <property type="match status" value="1"/>
</dbReference>
<evidence type="ECO:0000256" key="1">
    <source>
        <dbReference type="SAM" id="SignalP"/>
    </source>
</evidence>
<evidence type="ECO:0000259" key="2">
    <source>
        <dbReference type="SMART" id="SM00198"/>
    </source>
</evidence>
<sequence length="208" mass="22374">MQYTLIFCLVLLAVGSYAQITQAGKDAIISAHNTLRSKIAKGTYNAHGDIRRAAINMKSVGWNDDYAIDAYRSIAQCPANIARPTNGRGANIKVVDVSGTQVADDYAKQAVAAWENQFQEKGWPVNNTVTADLATKGLAEATQMAYWHAGSIGCASQKCGSKVATVCHYSAKPTEGQQIYTMGPTCSRCPDFYVCNQATGLCNYQNTG</sequence>
<dbReference type="InParanoid" id="E3N108"/>
<dbReference type="Gene3D" id="3.40.33.10">
    <property type="entry name" value="CAP"/>
    <property type="match status" value="1"/>
</dbReference>
<dbReference type="InterPro" id="IPR035940">
    <property type="entry name" value="CAP_sf"/>
</dbReference>
<feature type="domain" description="SCP" evidence="2">
    <location>
        <begin position="23"/>
        <end position="176"/>
    </location>
</feature>
<dbReference type="KEGG" id="crq:GCK72_020671"/>
<dbReference type="EMBL" id="DS268507">
    <property type="protein sequence ID" value="EFO83145.1"/>
    <property type="molecule type" value="Genomic_DNA"/>
</dbReference>
<dbReference type="RefSeq" id="XP_003097888.2">
    <property type="nucleotide sequence ID" value="XM_003097840.2"/>
</dbReference>
<dbReference type="SUPFAM" id="SSF55797">
    <property type="entry name" value="PR-1-like"/>
    <property type="match status" value="1"/>
</dbReference>
<gene>
    <name evidence="3" type="primary">Cre-scl-17</name>
    <name evidence="3" type="ORF">CRE_12923</name>
</gene>
<reference evidence="3" key="1">
    <citation type="submission" date="2007-07" db="EMBL/GenBank/DDBJ databases">
        <title>PCAP assembly of the Caenorhabditis remanei genome.</title>
        <authorList>
            <consortium name="The Caenorhabditis remanei Sequencing Consortium"/>
            <person name="Wilson R.K."/>
        </authorList>
    </citation>
    <scope>NUCLEOTIDE SEQUENCE [LARGE SCALE GENOMIC DNA]</scope>
    <source>
        <strain evidence="3">PB4641</strain>
    </source>
</reference>
<proteinExistence type="predicted"/>
<protein>
    <submittedName>
        <fullName evidence="3">CRE-SCL-17 protein</fullName>
    </submittedName>
</protein>
<feature type="chain" id="PRO_5003176662" evidence="1">
    <location>
        <begin position="19"/>
        <end position="208"/>
    </location>
</feature>
<evidence type="ECO:0000313" key="4">
    <source>
        <dbReference type="Proteomes" id="UP000008281"/>
    </source>
</evidence>
<keyword evidence="4" id="KW-1185">Reference proteome</keyword>
<dbReference type="OMA" id="GWPVNNT"/>
<organism evidence="4">
    <name type="scientific">Caenorhabditis remanei</name>
    <name type="common">Caenorhabditis vulgaris</name>
    <dbReference type="NCBI Taxonomy" id="31234"/>
    <lineage>
        <taxon>Eukaryota</taxon>
        <taxon>Metazoa</taxon>
        <taxon>Ecdysozoa</taxon>
        <taxon>Nematoda</taxon>
        <taxon>Chromadorea</taxon>
        <taxon>Rhabditida</taxon>
        <taxon>Rhabditina</taxon>
        <taxon>Rhabditomorpha</taxon>
        <taxon>Rhabditoidea</taxon>
        <taxon>Rhabditidae</taxon>
        <taxon>Peloderinae</taxon>
        <taxon>Caenorhabditis</taxon>
    </lineage>
</organism>
<dbReference type="HOGENOM" id="CLU_035730_7_1_1"/>
<name>E3N108_CAERE</name>
<dbReference type="STRING" id="31234.E3N108"/>
<keyword evidence="1" id="KW-0732">Signal</keyword>
<evidence type="ECO:0000313" key="3">
    <source>
        <dbReference type="EMBL" id="EFO83145.1"/>
    </source>
</evidence>
<dbReference type="OrthoDB" id="5806989at2759"/>
<feature type="signal peptide" evidence="1">
    <location>
        <begin position="1"/>
        <end position="18"/>
    </location>
</feature>
<dbReference type="eggNOG" id="KOG3017">
    <property type="taxonomic scope" value="Eukaryota"/>
</dbReference>
<dbReference type="GeneID" id="9827027"/>
<dbReference type="AlphaFoldDB" id="E3N108"/>
<dbReference type="CTD" id="9827027"/>
<accession>E3N108</accession>
<dbReference type="CDD" id="cd05380">
    <property type="entry name" value="CAP_euk"/>
    <property type="match status" value="1"/>
</dbReference>